<protein>
    <recommendedName>
        <fullName evidence="5">Tetratricopeptide repeat protein 29</fullName>
    </recommendedName>
</protein>
<comment type="subcellular location">
    <subcellularLocation>
        <location evidence="1">Cytoplasm</location>
    </subcellularLocation>
</comment>
<keyword evidence="4" id="KW-0802">TPR repeat</keyword>
<name>A0AAV8VVS8_9CUCU</name>
<evidence type="ECO:0000256" key="3">
    <source>
        <dbReference type="ARBA" id="ARBA00022737"/>
    </source>
</evidence>
<evidence type="ECO:0000256" key="1">
    <source>
        <dbReference type="ARBA" id="ARBA00004496"/>
    </source>
</evidence>
<evidence type="ECO:0000256" key="6">
    <source>
        <dbReference type="ARBA" id="ARBA00044739"/>
    </source>
</evidence>
<evidence type="ECO:0000256" key="4">
    <source>
        <dbReference type="ARBA" id="ARBA00022803"/>
    </source>
</evidence>
<accession>A0AAV8VVS8</accession>
<keyword evidence="9" id="KW-1185">Reference proteome</keyword>
<keyword evidence="2" id="KW-0963">Cytoplasm</keyword>
<proteinExistence type="predicted"/>
<evidence type="ECO:0000313" key="9">
    <source>
        <dbReference type="Proteomes" id="UP001159042"/>
    </source>
</evidence>
<dbReference type="GO" id="GO:0003341">
    <property type="term" value="P:cilium movement"/>
    <property type="evidence" value="ECO:0007669"/>
    <property type="project" value="TreeGrafter"/>
</dbReference>
<sequence>MELNENYIRRERQRRAETKRTIAEMRAALKVCTVDDVRYHKMPFNEALLIGLEEKGYYITAAFIHQLIDFQSEMTEKAGPTSVLWTKPQLKDTKNILKVVSESLMEAEDFRKVENYEKECETFLKIATHIAFLNTDWWWLGEQLLLQSIAIAKDYPSSGGKYEALSRYAYAKFLIENIRETAAAYEHLQTACNLSASTKWTTCGIFPEETGLLFANANYLLHICLMQQAKSYFKIDNSKAIELATLARKRAADACNKDAETRALILKGICEINSNLPQHAIATFTKASYIQQKMNNVEGICETRLQLARAYLMNGDTLNSLKTLTEARDVAKHNDLGYYLAQAYKHLGEFHLNNGEPKKATPLLGESLKILHEGQYIKENEQVRNLEAISTGLELFPKYIDLLSSVSDPVIGNESLMKMIDWKDSRERFWDSDDESDEPSAQLSDTPDEEEAVGEETAKSSVLDEEMEENGTNKDIIELLLNINAFRPDSDTNVPSNPLAGLIAKKKHFNG</sequence>
<evidence type="ECO:0000256" key="2">
    <source>
        <dbReference type="ARBA" id="ARBA00022490"/>
    </source>
</evidence>
<reference evidence="8 9" key="1">
    <citation type="journal article" date="2023" name="Insect Mol. Biol.">
        <title>Genome sequencing provides insights into the evolution of gene families encoding plant cell wall-degrading enzymes in longhorned beetles.</title>
        <authorList>
            <person name="Shin N.R."/>
            <person name="Okamura Y."/>
            <person name="Kirsch R."/>
            <person name="Pauchet Y."/>
        </authorList>
    </citation>
    <scope>NUCLEOTIDE SEQUENCE [LARGE SCALE GENOMIC DNA]</scope>
    <source>
        <strain evidence="8">EAD_L_NR</strain>
    </source>
</reference>
<comment type="function">
    <text evidence="6">Axonemal protein which is implicated in axonemal and/or peri-axonemal structure assembly and regulates flagellum assembly and beating and therefore sperm motility.</text>
</comment>
<dbReference type="EMBL" id="JANEYG010000026">
    <property type="protein sequence ID" value="KAJ8918339.1"/>
    <property type="molecule type" value="Genomic_DNA"/>
</dbReference>
<organism evidence="8 9">
    <name type="scientific">Exocentrus adspersus</name>
    <dbReference type="NCBI Taxonomy" id="1586481"/>
    <lineage>
        <taxon>Eukaryota</taxon>
        <taxon>Metazoa</taxon>
        <taxon>Ecdysozoa</taxon>
        <taxon>Arthropoda</taxon>
        <taxon>Hexapoda</taxon>
        <taxon>Insecta</taxon>
        <taxon>Pterygota</taxon>
        <taxon>Neoptera</taxon>
        <taxon>Endopterygota</taxon>
        <taxon>Coleoptera</taxon>
        <taxon>Polyphaga</taxon>
        <taxon>Cucujiformia</taxon>
        <taxon>Chrysomeloidea</taxon>
        <taxon>Cerambycidae</taxon>
        <taxon>Lamiinae</taxon>
        <taxon>Acanthocinini</taxon>
        <taxon>Exocentrus</taxon>
    </lineage>
</organism>
<dbReference type="GO" id="GO:0005737">
    <property type="term" value="C:cytoplasm"/>
    <property type="evidence" value="ECO:0007669"/>
    <property type="project" value="UniProtKB-SubCell"/>
</dbReference>
<comment type="caution">
    <text evidence="8">The sequence shown here is derived from an EMBL/GenBank/DDBJ whole genome shotgun (WGS) entry which is preliminary data.</text>
</comment>
<keyword evidence="3" id="KW-0677">Repeat</keyword>
<dbReference type="AlphaFoldDB" id="A0AAV8VVS8"/>
<dbReference type="InterPro" id="IPR051476">
    <property type="entry name" value="Bac_ResReg_Asp_Phosphatase"/>
</dbReference>
<dbReference type="InterPro" id="IPR019734">
    <property type="entry name" value="TPR_rpt"/>
</dbReference>
<feature type="region of interest" description="Disordered" evidence="7">
    <location>
        <begin position="430"/>
        <end position="470"/>
    </location>
</feature>
<evidence type="ECO:0000256" key="7">
    <source>
        <dbReference type="SAM" id="MobiDB-lite"/>
    </source>
</evidence>
<dbReference type="PANTHER" id="PTHR46630">
    <property type="entry name" value="TETRATRICOPEPTIDE REPEAT PROTEIN 29"/>
    <property type="match status" value="1"/>
</dbReference>
<evidence type="ECO:0000313" key="8">
    <source>
        <dbReference type="EMBL" id="KAJ8918339.1"/>
    </source>
</evidence>
<dbReference type="InterPro" id="IPR011990">
    <property type="entry name" value="TPR-like_helical_dom_sf"/>
</dbReference>
<dbReference type="SMART" id="SM00028">
    <property type="entry name" value="TPR"/>
    <property type="match status" value="3"/>
</dbReference>
<dbReference type="Gene3D" id="1.25.40.10">
    <property type="entry name" value="Tetratricopeptide repeat domain"/>
    <property type="match status" value="1"/>
</dbReference>
<dbReference type="PANTHER" id="PTHR46630:SF1">
    <property type="entry name" value="TETRATRICOPEPTIDE REPEAT PROTEIN 29"/>
    <property type="match status" value="1"/>
</dbReference>
<gene>
    <name evidence="8" type="ORF">NQ315_008032</name>
</gene>
<dbReference type="GO" id="GO:0005929">
    <property type="term" value="C:cilium"/>
    <property type="evidence" value="ECO:0007669"/>
    <property type="project" value="TreeGrafter"/>
</dbReference>
<evidence type="ECO:0000256" key="5">
    <source>
        <dbReference type="ARBA" id="ARBA00040665"/>
    </source>
</evidence>
<dbReference type="Proteomes" id="UP001159042">
    <property type="component" value="Unassembled WGS sequence"/>
</dbReference>
<dbReference type="SUPFAM" id="SSF48452">
    <property type="entry name" value="TPR-like"/>
    <property type="match status" value="1"/>
</dbReference>